<evidence type="ECO:0000313" key="3">
    <source>
        <dbReference type="Proteomes" id="UP001595912"/>
    </source>
</evidence>
<organism evidence="2 3">
    <name type="scientific">Dactylosporangium cerinum</name>
    <dbReference type="NCBI Taxonomy" id="1434730"/>
    <lineage>
        <taxon>Bacteria</taxon>
        <taxon>Bacillati</taxon>
        <taxon>Actinomycetota</taxon>
        <taxon>Actinomycetes</taxon>
        <taxon>Micromonosporales</taxon>
        <taxon>Micromonosporaceae</taxon>
        <taxon>Dactylosporangium</taxon>
    </lineage>
</organism>
<proteinExistence type="predicted"/>
<comment type="caution">
    <text evidence="2">The sequence shown here is derived from an EMBL/GenBank/DDBJ whole genome shotgun (WGS) entry which is preliminary data.</text>
</comment>
<protein>
    <recommendedName>
        <fullName evidence="4">Secreted protein</fullName>
    </recommendedName>
</protein>
<keyword evidence="3" id="KW-1185">Reference proteome</keyword>
<accession>A0ABV9W139</accession>
<dbReference type="RefSeq" id="WP_380118761.1">
    <property type="nucleotide sequence ID" value="NZ_JBHSIU010000037.1"/>
</dbReference>
<name>A0ABV9W139_9ACTN</name>
<reference evidence="3" key="1">
    <citation type="journal article" date="2019" name="Int. J. Syst. Evol. Microbiol.">
        <title>The Global Catalogue of Microorganisms (GCM) 10K type strain sequencing project: providing services to taxonomists for standard genome sequencing and annotation.</title>
        <authorList>
            <consortium name="The Broad Institute Genomics Platform"/>
            <consortium name="The Broad Institute Genome Sequencing Center for Infectious Disease"/>
            <person name="Wu L."/>
            <person name="Ma J."/>
        </authorList>
    </citation>
    <scope>NUCLEOTIDE SEQUENCE [LARGE SCALE GENOMIC DNA]</scope>
    <source>
        <strain evidence="3">CGMCC 4.7152</strain>
    </source>
</reference>
<evidence type="ECO:0008006" key="4">
    <source>
        <dbReference type="Google" id="ProtNLM"/>
    </source>
</evidence>
<sequence>MKPLPRQFHPRHRRARLIFGAKAGTVSVAVLSATLLATLPADSPPSMFTGSAYAETGAVASSSPSSSSSASPSPAPSLPGPLAVAVPAVPPVPPAPPVVRPVAGLDQRQMDNAALIVKQGRAQGMSDRALVVAIATAMQESDLYNVASSAVPSSLQLPHQGVSTDHDSVGLFQQRASQGWGTVAELMNPAHSAMLFYNALARVQGWERMSVTAAAQAVQRSAFPGAYQKHVARAEQVVGALT</sequence>
<feature type="compositionally biased region" description="Low complexity" evidence="1">
    <location>
        <begin position="58"/>
        <end position="72"/>
    </location>
</feature>
<evidence type="ECO:0000256" key="1">
    <source>
        <dbReference type="SAM" id="MobiDB-lite"/>
    </source>
</evidence>
<dbReference type="EMBL" id="JBHSIU010000037">
    <property type="protein sequence ID" value="MFC5001565.1"/>
    <property type="molecule type" value="Genomic_DNA"/>
</dbReference>
<dbReference type="Proteomes" id="UP001595912">
    <property type="component" value="Unassembled WGS sequence"/>
</dbReference>
<feature type="region of interest" description="Disordered" evidence="1">
    <location>
        <begin position="58"/>
        <end position="78"/>
    </location>
</feature>
<evidence type="ECO:0000313" key="2">
    <source>
        <dbReference type="EMBL" id="MFC5001565.1"/>
    </source>
</evidence>
<gene>
    <name evidence="2" type="ORF">ACFPIJ_27475</name>
</gene>